<evidence type="ECO:0000313" key="1">
    <source>
        <dbReference type="EMBL" id="KAE9537564.1"/>
    </source>
</evidence>
<dbReference type="EMBL" id="VYZN01000018">
    <property type="protein sequence ID" value="KAE9537564.1"/>
    <property type="molecule type" value="Genomic_DNA"/>
</dbReference>
<reference evidence="1 2" key="1">
    <citation type="submission" date="2019-08" db="EMBL/GenBank/DDBJ databases">
        <title>The genome of the soybean aphid Biotype 1, its phylome, world population structure and adaptation to the North American continent.</title>
        <authorList>
            <person name="Giordano R."/>
            <person name="Donthu R.K."/>
            <person name="Hernandez A.G."/>
            <person name="Wright C.L."/>
            <person name="Zimin A.V."/>
        </authorList>
    </citation>
    <scope>NUCLEOTIDE SEQUENCE [LARGE SCALE GENOMIC DNA]</scope>
    <source>
        <tissue evidence="1">Whole aphids</tissue>
    </source>
</reference>
<name>A0A6G0TRK6_APHGL</name>
<gene>
    <name evidence="1" type="ORF">AGLY_006587</name>
</gene>
<comment type="caution">
    <text evidence="1">The sequence shown here is derived from an EMBL/GenBank/DDBJ whole genome shotgun (WGS) entry which is preliminary data.</text>
</comment>
<accession>A0A6G0TRK6</accession>
<dbReference type="Proteomes" id="UP000475862">
    <property type="component" value="Unassembled WGS sequence"/>
</dbReference>
<keyword evidence="2" id="KW-1185">Reference proteome</keyword>
<protein>
    <submittedName>
        <fullName evidence="1">Uncharacterized protein</fullName>
    </submittedName>
</protein>
<sequence length="313" mass="36613">MTYKSLVDPKVNKKSQKSSRSVELIGFIQFITYERCCIQFPSLFTKQKYVFNIYRNKIKTNFKFQTSINNLKVNDCFENLFSKKVQMNILGNVITQIFHIIRVNFLLVDFERSDECIDFTMTCMLQFQTLRVVSDVKVNILGGKSKHFTTVFKNIEKNKVNKKKKILKKATSKQNYSAYSEYEFKNTVCYLSIKFSRQLSGGDTTSSFLVSPCLPYRCNIIIKIRVDSIYSLAENKQKKKRQAGQIILLRMVVGSYNNDAYPSMLSYNSEKQFRLQACCQQTIINIGQFGQNCQKKRIFLPILHFLRLHYSKK</sequence>
<dbReference type="AlphaFoldDB" id="A0A6G0TRK6"/>
<evidence type="ECO:0000313" key="2">
    <source>
        <dbReference type="Proteomes" id="UP000475862"/>
    </source>
</evidence>
<proteinExistence type="predicted"/>
<organism evidence="1 2">
    <name type="scientific">Aphis glycines</name>
    <name type="common">Soybean aphid</name>
    <dbReference type="NCBI Taxonomy" id="307491"/>
    <lineage>
        <taxon>Eukaryota</taxon>
        <taxon>Metazoa</taxon>
        <taxon>Ecdysozoa</taxon>
        <taxon>Arthropoda</taxon>
        <taxon>Hexapoda</taxon>
        <taxon>Insecta</taxon>
        <taxon>Pterygota</taxon>
        <taxon>Neoptera</taxon>
        <taxon>Paraneoptera</taxon>
        <taxon>Hemiptera</taxon>
        <taxon>Sternorrhyncha</taxon>
        <taxon>Aphidomorpha</taxon>
        <taxon>Aphidoidea</taxon>
        <taxon>Aphididae</taxon>
        <taxon>Aphidini</taxon>
        <taxon>Aphis</taxon>
        <taxon>Aphis</taxon>
    </lineage>
</organism>